<comment type="caution">
    <text evidence="4">The sequence shown here is derived from an EMBL/GenBank/DDBJ whole genome shotgun (WGS) entry which is preliminary data.</text>
</comment>
<keyword evidence="2" id="KW-0677">Repeat</keyword>
<dbReference type="SMART" id="SM00365">
    <property type="entry name" value="LRR_SD22"/>
    <property type="match status" value="5"/>
</dbReference>
<evidence type="ECO:0000313" key="4">
    <source>
        <dbReference type="EMBL" id="CAG8642708.1"/>
    </source>
</evidence>
<dbReference type="InterPro" id="IPR032675">
    <property type="entry name" value="LRR_dom_sf"/>
</dbReference>
<dbReference type="PRINTS" id="PR00019">
    <property type="entry name" value="LEURICHRPT"/>
</dbReference>
<evidence type="ECO:0000256" key="1">
    <source>
        <dbReference type="ARBA" id="ARBA00022614"/>
    </source>
</evidence>
<protein>
    <submittedName>
        <fullName evidence="4">5691_t:CDS:1</fullName>
    </submittedName>
</protein>
<dbReference type="PANTHER" id="PTHR48051">
    <property type="match status" value="1"/>
</dbReference>
<dbReference type="InterPro" id="IPR050216">
    <property type="entry name" value="LRR_domain-containing"/>
</dbReference>
<dbReference type="PANTHER" id="PTHR48051:SF1">
    <property type="entry name" value="RAS SUPPRESSOR PROTEIN 1"/>
    <property type="match status" value="1"/>
</dbReference>
<dbReference type="SMART" id="SM00369">
    <property type="entry name" value="LRR_TYP"/>
    <property type="match status" value="10"/>
</dbReference>
<keyword evidence="1" id="KW-0433">Leucine-rich repeat</keyword>
<evidence type="ECO:0000313" key="5">
    <source>
        <dbReference type="Proteomes" id="UP000789405"/>
    </source>
</evidence>
<reference evidence="4" key="1">
    <citation type="submission" date="2021-06" db="EMBL/GenBank/DDBJ databases">
        <authorList>
            <person name="Kallberg Y."/>
            <person name="Tangrot J."/>
            <person name="Rosling A."/>
        </authorList>
    </citation>
    <scope>NUCLEOTIDE SEQUENCE</scope>
    <source>
        <strain evidence="4">MA453B</strain>
    </source>
</reference>
<evidence type="ECO:0000256" key="3">
    <source>
        <dbReference type="SAM" id="MobiDB-lite"/>
    </source>
</evidence>
<gene>
    <name evidence="4" type="ORF">DERYTH_LOCUS9747</name>
</gene>
<name>A0A9N9H2L1_9GLOM</name>
<dbReference type="PROSITE" id="PS51450">
    <property type="entry name" value="LRR"/>
    <property type="match status" value="5"/>
</dbReference>
<dbReference type="Proteomes" id="UP000789405">
    <property type="component" value="Unassembled WGS sequence"/>
</dbReference>
<keyword evidence="5" id="KW-1185">Reference proteome</keyword>
<feature type="non-terminal residue" evidence="4">
    <location>
        <position position="696"/>
    </location>
</feature>
<dbReference type="SMART" id="SM00364">
    <property type="entry name" value="LRR_BAC"/>
    <property type="match status" value="8"/>
</dbReference>
<organism evidence="4 5">
    <name type="scientific">Dentiscutata erythropus</name>
    <dbReference type="NCBI Taxonomy" id="1348616"/>
    <lineage>
        <taxon>Eukaryota</taxon>
        <taxon>Fungi</taxon>
        <taxon>Fungi incertae sedis</taxon>
        <taxon>Mucoromycota</taxon>
        <taxon>Glomeromycotina</taxon>
        <taxon>Glomeromycetes</taxon>
        <taxon>Diversisporales</taxon>
        <taxon>Gigasporaceae</taxon>
        <taxon>Dentiscutata</taxon>
    </lineage>
</organism>
<feature type="compositionally biased region" description="Low complexity" evidence="3">
    <location>
        <begin position="63"/>
        <end position="84"/>
    </location>
</feature>
<dbReference type="EMBL" id="CAJVPY010005422">
    <property type="protein sequence ID" value="CAG8642708.1"/>
    <property type="molecule type" value="Genomic_DNA"/>
</dbReference>
<sequence length="696" mass="76627">MRKTSTGSTPVRGAKTAKSTSSATSQKTSTSSTTSSLQSNQTSLKKPSTVKRSGASVSQNSLSPKNASPRNSRSPSPSSATSKPIRATASSSIKDAIAQARLKKATNKTSTKEEEQEIGAKSLNVIVKQAKSSGRINISHRSLKAIPEEVWRMYEVDPKSITIDFSGGGSDVWYETVDLVRMVAADNQLEVIDKRIAEFNALLHNNNLSSLPKEFGELQSLTTLNLSINRFSDLPDCLTTLSSLVELQLSSNKLTGVLDSSFGNLSKLEILDISSNEITGLPKEIENLKNLRKLNLAKNKLKEIPGLATSGMRNLEELEISENKLEIVFIGLNGQTVELHSLKRLDIRQNRLKALDESQNATIFHPTIKLPKLKELLASLNLFENFGPLLHTTPDLEILDIGDNKFRELPEGLLTLKSLKRLDLSNNDLKTLPAELGMLTALDFLGWEGNPIRNAPKGPKSTAAVLKTLRDRLTTVDFENMDEPTIPERATNHARTSIDTDVKTSALGTVSQQNISSRTLDLSKKSLTTVSEEDLQEITFEPSTVLLGFNLLQTIPISFKLFRTNITCFQLDHNKFTTFPTFEDKSIVFPNVSRLDLSANQLTSLPDDSQQTPFPNLQVLNVNNCRIESLPTKFPFPKLTTFLATSNLLTSITPPTFENMEVVDISNNNINFLPPLLGDITTIKTLLVEGNSFRVP</sequence>
<dbReference type="Pfam" id="PF13855">
    <property type="entry name" value="LRR_8"/>
    <property type="match status" value="2"/>
</dbReference>
<accession>A0A9N9H2L1</accession>
<dbReference type="Gene3D" id="3.80.10.10">
    <property type="entry name" value="Ribonuclease Inhibitor"/>
    <property type="match status" value="4"/>
</dbReference>
<dbReference type="AlphaFoldDB" id="A0A9N9H2L1"/>
<dbReference type="InterPro" id="IPR003591">
    <property type="entry name" value="Leu-rich_rpt_typical-subtyp"/>
</dbReference>
<dbReference type="InterPro" id="IPR001611">
    <property type="entry name" value="Leu-rich_rpt"/>
</dbReference>
<dbReference type="SUPFAM" id="SSF52058">
    <property type="entry name" value="L domain-like"/>
    <property type="match status" value="2"/>
</dbReference>
<feature type="region of interest" description="Disordered" evidence="3">
    <location>
        <begin position="1"/>
        <end position="91"/>
    </location>
</feature>
<dbReference type="GO" id="GO:0005737">
    <property type="term" value="C:cytoplasm"/>
    <property type="evidence" value="ECO:0007669"/>
    <property type="project" value="TreeGrafter"/>
</dbReference>
<evidence type="ECO:0000256" key="2">
    <source>
        <dbReference type="ARBA" id="ARBA00022737"/>
    </source>
</evidence>
<dbReference type="OrthoDB" id="660555at2759"/>
<proteinExistence type="predicted"/>
<feature type="compositionally biased region" description="Low complexity" evidence="3">
    <location>
        <begin position="14"/>
        <end position="46"/>
    </location>
</feature>